<feature type="compositionally biased region" description="Basic residues" evidence="6">
    <location>
        <begin position="13"/>
        <end position="23"/>
    </location>
</feature>
<dbReference type="Pfam" id="PF08478">
    <property type="entry name" value="POTRA_1"/>
    <property type="match status" value="1"/>
</dbReference>
<sequence length="257" mass="28794">MTDTDREMQESQRRKRPGKQKKKKKSMKGWLVLIVTVGLILAVVFGCRIKTIRITGNERVSDETIQTLIQYDKCQNNSLLLWLLNRKTDISSEPLLNSIHVQLRNPQTIVVQVNEEKLSGYVQSEDEYIYVNDSGKIVLKQTEKLQDVLLLSGITADAAEVGEQLVSDDTGVFADFLDIAAILRSEAITADSLGKSDDGGYYIVMGTVKVLLGKDIYMEEKISELNDLLSKLEGLSGTLHLEEYDSTKDSIIFTKDS</sequence>
<keyword evidence="4" id="KW-1133">Transmembrane helix</keyword>
<keyword evidence="5" id="KW-0131">Cell cycle</keyword>
<dbReference type="EMBL" id="QVEP01000028">
    <property type="protein sequence ID" value="RGB78618.1"/>
    <property type="molecule type" value="Genomic_DNA"/>
</dbReference>
<dbReference type="GO" id="GO:0051301">
    <property type="term" value="P:cell division"/>
    <property type="evidence" value="ECO:0007669"/>
    <property type="project" value="UniProtKB-KW"/>
</dbReference>
<evidence type="ECO:0000256" key="4">
    <source>
        <dbReference type="ARBA" id="ARBA00022989"/>
    </source>
</evidence>
<dbReference type="PANTHER" id="PTHR37820">
    <property type="entry name" value="CELL DIVISION PROTEIN DIVIB"/>
    <property type="match status" value="1"/>
</dbReference>
<keyword evidence="1" id="KW-1003">Cell membrane</keyword>
<evidence type="ECO:0000256" key="5">
    <source>
        <dbReference type="ARBA" id="ARBA00023306"/>
    </source>
</evidence>
<protein>
    <recommendedName>
        <fullName evidence="7">POTRA domain-containing protein</fullName>
    </recommendedName>
</protein>
<comment type="caution">
    <text evidence="8">The sequence shown here is derived from an EMBL/GenBank/DDBJ whole genome shotgun (WGS) entry which is preliminary data.</text>
</comment>
<proteinExistence type="predicted"/>
<accession>A0A3E2TN70</accession>
<feature type="domain" description="POTRA" evidence="7">
    <location>
        <begin position="48"/>
        <end position="115"/>
    </location>
</feature>
<organism evidence="8 9">
    <name type="scientific">Coprococcus catus</name>
    <dbReference type="NCBI Taxonomy" id="116085"/>
    <lineage>
        <taxon>Bacteria</taxon>
        <taxon>Bacillati</taxon>
        <taxon>Bacillota</taxon>
        <taxon>Clostridia</taxon>
        <taxon>Lachnospirales</taxon>
        <taxon>Lachnospiraceae</taxon>
        <taxon>Coprococcus</taxon>
    </lineage>
</organism>
<gene>
    <name evidence="8" type="ORF">DW070_11205</name>
</gene>
<dbReference type="AlphaFoldDB" id="A0A3E2TN70"/>
<feature type="region of interest" description="Disordered" evidence="6">
    <location>
        <begin position="1"/>
        <end position="23"/>
    </location>
</feature>
<evidence type="ECO:0000256" key="6">
    <source>
        <dbReference type="SAM" id="MobiDB-lite"/>
    </source>
</evidence>
<evidence type="ECO:0000313" key="9">
    <source>
        <dbReference type="Proteomes" id="UP000260773"/>
    </source>
</evidence>
<evidence type="ECO:0000256" key="1">
    <source>
        <dbReference type="ARBA" id="ARBA00022475"/>
    </source>
</evidence>
<dbReference type="Proteomes" id="UP000260773">
    <property type="component" value="Unassembled WGS sequence"/>
</dbReference>
<dbReference type="PANTHER" id="PTHR37820:SF1">
    <property type="entry name" value="CELL DIVISION PROTEIN FTSQ"/>
    <property type="match status" value="1"/>
</dbReference>
<evidence type="ECO:0000256" key="2">
    <source>
        <dbReference type="ARBA" id="ARBA00022618"/>
    </source>
</evidence>
<dbReference type="RefSeq" id="WP_117528641.1">
    <property type="nucleotide sequence ID" value="NZ_JAQDKA010000011.1"/>
</dbReference>
<keyword evidence="2" id="KW-0132">Cell division</keyword>
<keyword evidence="4" id="KW-0472">Membrane</keyword>
<name>A0A3E2TN70_9FIRM</name>
<keyword evidence="3" id="KW-0812">Transmembrane</keyword>
<dbReference type="InterPro" id="IPR013685">
    <property type="entry name" value="POTRA_FtsQ_type"/>
</dbReference>
<evidence type="ECO:0000256" key="3">
    <source>
        <dbReference type="ARBA" id="ARBA00022692"/>
    </source>
</evidence>
<dbReference type="InterPro" id="IPR050487">
    <property type="entry name" value="FtsQ_DivIB"/>
</dbReference>
<reference evidence="8 9" key="1">
    <citation type="submission" date="2018-08" db="EMBL/GenBank/DDBJ databases">
        <title>A genome reference for cultivated species of the human gut microbiota.</title>
        <authorList>
            <person name="Zou Y."/>
            <person name="Xue W."/>
            <person name="Luo G."/>
        </authorList>
    </citation>
    <scope>NUCLEOTIDE SEQUENCE [LARGE SCALE GENOMIC DNA]</scope>
    <source>
        <strain evidence="8 9">AF45-17</strain>
    </source>
</reference>
<feature type="compositionally biased region" description="Basic and acidic residues" evidence="6">
    <location>
        <begin position="1"/>
        <end position="12"/>
    </location>
</feature>
<evidence type="ECO:0000313" key="8">
    <source>
        <dbReference type="EMBL" id="RGB78618.1"/>
    </source>
</evidence>
<dbReference type="GO" id="GO:0005886">
    <property type="term" value="C:plasma membrane"/>
    <property type="evidence" value="ECO:0007669"/>
    <property type="project" value="TreeGrafter"/>
</dbReference>
<evidence type="ECO:0000259" key="7">
    <source>
        <dbReference type="Pfam" id="PF08478"/>
    </source>
</evidence>